<protein>
    <submittedName>
        <fullName evidence="1">Uncharacterized protein</fullName>
    </submittedName>
</protein>
<reference evidence="1 2" key="1">
    <citation type="submission" date="2016-04" db="EMBL/GenBank/DDBJ databases">
        <title>A degradative enzymes factory behind the ericoid mycorrhizal symbiosis.</title>
        <authorList>
            <consortium name="DOE Joint Genome Institute"/>
            <person name="Martino E."/>
            <person name="Morin E."/>
            <person name="Grelet G."/>
            <person name="Kuo A."/>
            <person name="Kohler A."/>
            <person name="Daghino S."/>
            <person name="Barry K."/>
            <person name="Choi C."/>
            <person name="Cichocki N."/>
            <person name="Clum A."/>
            <person name="Copeland A."/>
            <person name="Hainaut M."/>
            <person name="Haridas S."/>
            <person name="Labutti K."/>
            <person name="Lindquist E."/>
            <person name="Lipzen A."/>
            <person name="Khouja H.-R."/>
            <person name="Murat C."/>
            <person name="Ohm R."/>
            <person name="Olson A."/>
            <person name="Spatafora J."/>
            <person name="Veneault-Fourrey C."/>
            <person name="Henrissat B."/>
            <person name="Grigoriev I."/>
            <person name="Martin F."/>
            <person name="Perotto S."/>
        </authorList>
    </citation>
    <scope>NUCLEOTIDE SEQUENCE [LARGE SCALE GENOMIC DNA]</scope>
    <source>
        <strain evidence="1 2">E</strain>
    </source>
</reference>
<proteinExistence type="predicted"/>
<sequence length="165" mass="18801">MSLAGLQQRPRKKGRAEGCFDRADGERSICRTVVRSNAEGSRSEFRREQGYRCERSFPLYCRDNLCRIGCVQVEPYEEQESWGKSPSLALCLDWAVWEYLCSARNPVLLTRDLLRKKMTTRGIELGKGSTTEGIWKAATRRPFLDLASVNFDRELLVLYDVVGAG</sequence>
<dbReference type="GeneID" id="36579201"/>
<dbReference type="AlphaFoldDB" id="A0A2J6TQ80"/>
<organism evidence="1 2">
    <name type="scientific">Hyaloscypha bicolor E</name>
    <dbReference type="NCBI Taxonomy" id="1095630"/>
    <lineage>
        <taxon>Eukaryota</taxon>
        <taxon>Fungi</taxon>
        <taxon>Dikarya</taxon>
        <taxon>Ascomycota</taxon>
        <taxon>Pezizomycotina</taxon>
        <taxon>Leotiomycetes</taxon>
        <taxon>Helotiales</taxon>
        <taxon>Hyaloscyphaceae</taxon>
        <taxon>Hyaloscypha</taxon>
        <taxon>Hyaloscypha bicolor</taxon>
    </lineage>
</organism>
<name>A0A2J6TQ80_9HELO</name>
<dbReference type="RefSeq" id="XP_024742078.1">
    <property type="nucleotide sequence ID" value="XM_024871119.1"/>
</dbReference>
<gene>
    <name evidence="1" type="ORF">K444DRAFT_215483</name>
</gene>
<dbReference type="EMBL" id="KZ613747">
    <property type="protein sequence ID" value="PMD65174.1"/>
    <property type="molecule type" value="Genomic_DNA"/>
</dbReference>
<accession>A0A2J6TQ80</accession>
<evidence type="ECO:0000313" key="1">
    <source>
        <dbReference type="EMBL" id="PMD65174.1"/>
    </source>
</evidence>
<keyword evidence="2" id="KW-1185">Reference proteome</keyword>
<evidence type="ECO:0000313" key="2">
    <source>
        <dbReference type="Proteomes" id="UP000235371"/>
    </source>
</evidence>
<dbReference type="InParanoid" id="A0A2J6TQ80"/>
<dbReference type="Proteomes" id="UP000235371">
    <property type="component" value="Unassembled WGS sequence"/>
</dbReference>